<comment type="caution">
    <text evidence="4">The sequence shown here is derived from an EMBL/GenBank/DDBJ whole genome shotgun (WGS) entry which is preliminary data.</text>
</comment>
<dbReference type="PANTHER" id="PTHR34978:SF3">
    <property type="entry name" value="SLR0241 PROTEIN"/>
    <property type="match status" value="1"/>
</dbReference>
<dbReference type="RefSeq" id="WP_378410387.1">
    <property type="nucleotide sequence ID" value="NZ_JBHSMY010000003.1"/>
</dbReference>
<dbReference type="CDD" id="cd07341">
    <property type="entry name" value="M56_BlaR1_MecR1_like"/>
    <property type="match status" value="1"/>
</dbReference>
<dbReference type="Gene3D" id="2.60.40.1120">
    <property type="entry name" value="Carboxypeptidase-like, regulatory domain"/>
    <property type="match status" value="1"/>
</dbReference>
<evidence type="ECO:0000313" key="4">
    <source>
        <dbReference type="EMBL" id="MDO1445892.1"/>
    </source>
</evidence>
<keyword evidence="1 2" id="KW-0812">Transmembrane</keyword>
<dbReference type="InterPro" id="IPR052173">
    <property type="entry name" value="Beta-lactam_resp_regulator"/>
</dbReference>
<keyword evidence="1" id="KW-0998">Cell outer membrane</keyword>
<dbReference type="InterPro" id="IPR008756">
    <property type="entry name" value="Peptidase_M56"/>
</dbReference>
<keyword evidence="1" id="KW-0813">Transport</keyword>
<gene>
    <name evidence="4" type="ORF">Q0590_06495</name>
</gene>
<feature type="transmembrane region" description="Helical" evidence="2">
    <location>
        <begin position="6"/>
        <end position="25"/>
    </location>
</feature>
<dbReference type="InterPro" id="IPR039426">
    <property type="entry name" value="TonB-dep_rcpt-like"/>
</dbReference>
<dbReference type="InterPro" id="IPR008969">
    <property type="entry name" value="CarboxyPept-like_regulatory"/>
</dbReference>
<sequence length="505" mass="57362">MNALFLYLLKVSLAQCMLFGVYWLFLRKETFHQANRFFLLGILASSLVLPLLPFPDFVPDKAVHSSTPVSSVQTAYYTLISQPLPASSSMPVELAASMEVSTLIYWSVVSMLIMYFVVQVLALYRIIRRSVIQTHRQYILATSRAVGNPFSFFRYIVVPAQSVHEPSFEQVLRHEQVHVQQWHTLDILLAEVYTVFFWFNPFAWWHKKMIRLNLEYLADKGVLAAGIHSQQYQLNLLKITLEQANLSLANNFNRSSVRKRILMMNSPYSSQMARLKYLLCIPLLCGLCMLFGLTKAEEVESNLTAFSSNLSTVVQKSTWKATKQGNTRIINGIVKDADTDRPIHRAHIKVKGQSTDVITDALGRFSIDVDQKDKVLVVETFPYQGIEMALTPLNEMTILLRLSDRARYEGNRFGPNGIFVGGSSVFRSSFNEIITLYKPVAIMESPKPLPDSVMYIIDGKKVDKTAIQALNPEMIEKVIIYKRYEAEQRFGKGAGPGVVDVYTKK</sequence>
<feature type="transmembrane region" description="Helical" evidence="2">
    <location>
        <begin position="103"/>
        <end position="127"/>
    </location>
</feature>
<dbReference type="PANTHER" id="PTHR34978">
    <property type="entry name" value="POSSIBLE SENSOR-TRANSDUCER PROTEIN BLAR"/>
    <property type="match status" value="1"/>
</dbReference>
<keyword evidence="2" id="KW-1133">Transmembrane helix</keyword>
<feature type="transmembrane region" description="Helical" evidence="2">
    <location>
        <begin position="37"/>
        <end position="54"/>
    </location>
</feature>
<dbReference type="Pfam" id="PF05569">
    <property type="entry name" value="Peptidase_M56"/>
    <property type="match status" value="1"/>
</dbReference>
<accession>A0ABT8R1C9</accession>
<protein>
    <submittedName>
        <fullName evidence="4">M56 family metallopeptidase</fullName>
    </submittedName>
</protein>
<organism evidence="4 5">
    <name type="scientific">Rhodocytophaga aerolata</name>
    <dbReference type="NCBI Taxonomy" id="455078"/>
    <lineage>
        <taxon>Bacteria</taxon>
        <taxon>Pseudomonadati</taxon>
        <taxon>Bacteroidota</taxon>
        <taxon>Cytophagia</taxon>
        <taxon>Cytophagales</taxon>
        <taxon>Rhodocytophagaceae</taxon>
        <taxon>Rhodocytophaga</taxon>
    </lineage>
</organism>
<keyword evidence="5" id="KW-1185">Reference proteome</keyword>
<dbReference type="EMBL" id="JAUKPO010000002">
    <property type="protein sequence ID" value="MDO1445892.1"/>
    <property type="molecule type" value="Genomic_DNA"/>
</dbReference>
<keyword evidence="1 2" id="KW-0472">Membrane</keyword>
<comment type="similarity">
    <text evidence="1">Belongs to the TonB-dependent receptor family.</text>
</comment>
<reference evidence="4" key="1">
    <citation type="submission" date="2023-07" db="EMBL/GenBank/DDBJ databases">
        <title>The genome sequence of Rhodocytophaga aerolata KACC 12507.</title>
        <authorList>
            <person name="Zhang X."/>
        </authorList>
    </citation>
    <scope>NUCLEOTIDE SEQUENCE</scope>
    <source>
        <strain evidence="4">KACC 12507</strain>
    </source>
</reference>
<evidence type="ECO:0000313" key="5">
    <source>
        <dbReference type="Proteomes" id="UP001168528"/>
    </source>
</evidence>
<feature type="domain" description="Peptidase M56" evidence="3">
    <location>
        <begin position="25"/>
        <end position="263"/>
    </location>
</feature>
<dbReference type="Proteomes" id="UP001168528">
    <property type="component" value="Unassembled WGS sequence"/>
</dbReference>
<evidence type="ECO:0000256" key="2">
    <source>
        <dbReference type="SAM" id="Phobius"/>
    </source>
</evidence>
<proteinExistence type="inferred from homology"/>
<dbReference type="SUPFAM" id="SSF49464">
    <property type="entry name" value="Carboxypeptidase regulatory domain-like"/>
    <property type="match status" value="1"/>
</dbReference>
<keyword evidence="1" id="KW-1134">Transmembrane beta strand</keyword>
<comment type="subcellular location">
    <subcellularLocation>
        <location evidence="1">Cell outer membrane</location>
        <topology evidence="1">Multi-pass membrane protein</topology>
    </subcellularLocation>
</comment>
<evidence type="ECO:0000256" key="1">
    <source>
        <dbReference type="PROSITE-ProRule" id="PRU01360"/>
    </source>
</evidence>
<name>A0ABT8R1C9_9BACT</name>
<evidence type="ECO:0000259" key="3">
    <source>
        <dbReference type="Pfam" id="PF05569"/>
    </source>
</evidence>
<dbReference type="PROSITE" id="PS52016">
    <property type="entry name" value="TONB_DEPENDENT_REC_3"/>
    <property type="match status" value="1"/>
</dbReference>